<name>A0ABW0H370_9HYPH</name>
<gene>
    <name evidence="2" type="ORF">ACFPPC_03030</name>
</gene>
<dbReference type="Proteomes" id="UP001596104">
    <property type="component" value="Unassembled WGS sequence"/>
</dbReference>
<dbReference type="EMBL" id="JBHSLV010000007">
    <property type="protein sequence ID" value="MFC5391611.1"/>
    <property type="molecule type" value="Genomic_DNA"/>
</dbReference>
<dbReference type="RefSeq" id="WP_377006414.1">
    <property type="nucleotide sequence ID" value="NZ_JBHSLV010000007.1"/>
</dbReference>
<feature type="region of interest" description="Disordered" evidence="1">
    <location>
        <begin position="1"/>
        <end position="34"/>
    </location>
</feature>
<organism evidence="2 3">
    <name type="scientific">Bosea vestrisii</name>
    <dbReference type="NCBI Taxonomy" id="151416"/>
    <lineage>
        <taxon>Bacteria</taxon>
        <taxon>Pseudomonadati</taxon>
        <taxon>Pseudomonadota</taxon>
        <taxon>Alphaproteobacteria</taxon>
        <taxon>Hyphomicrobiales</taxon>
        <taxon>Boseaceae</taxon>
        <taxon>Bosea</taxon>
    </lineage>
</organism>
<reference evidence="3" key="1">
    <citation type="journal article" date="2019" name="Int. J. Syst. Evol. Microbiol.">
        <title>The Global Catalogue of Microorganisms (GCM) 10K type strain sequencing project: providing services to taxonomists for standard genome sequencing and annotation.</title>
        <authorList>
            <consortium name="The Broad Institute Genomics Platform"/>
            <consortium name="The Broad Institute Genome Sequencing Center for Infectious Disease"/>
            <person name="Wu L."/>
            <person name="Ma J."/>
        </authorList>
    </citation>
    <scope>NUCLEOTIDE SEQUENCE [LARGE SCALE GENOMIC DNA]</scope>
    <source>
        <strain evidence="3">CGMCC 1.16326</strain>
    </source>
</reference>
<evidence type="ECO:0000313" key="3">
    <source>
        <dbReference type="Proteomes" id="UP001596104"/>
    </source>
</evidence>
<keyword evidence="3" id="KW-1185">Reference proteome</keyword>
<protein>
    <submittedName>
        <fullName evidence="2">Uncharacterized protein</fullName>
    </submittedName>
</protein>
<evidence type="ECO:0000313" key="2">
    <source>
        <dbReference type="EMBL" id="MFC5391611.1"/>
    </source>
</evidence>
<comment type="caution">
    <text evidence="2">The sequence shown here is derived from an EMBL/GenBank/DDBJ whole genome shotgun (WGS) entry which is preliminary data.</text>
</comment>
<sequence length="434" mass="44877">MKRWEPIAFPGPGGVHRNFNESTGESGSRPDGRGYQQVIDELSSLSAKAGLAASEVDSLQILKATRGQYLNFAAPAAVAGSAAAITLAFDPSYASLAALIAVPLRFTLEADIPGAATIAVDGLAAVDLTWPDGTVLAPGDGKAGSLIEVSYDGTAFRLRFCLSPTQVRALVTNPNLLINGDFQINQRAFAGGALANGVYGYDRWKADGASNLAVAGYTLNIATGGVHQIVEPGFWGYGSFASTKMTVSVEDPSQDLTIALGSVGGTIAAGAGRRSVTLTTGAGDNGNLSLKIARSGGGAVSFGRVKLEVGGAATAWRARPAWQEASLAYRYFWKFIAPYADARLCDAGSLQDSGLFTVNLYLPTEMRATPSVSWANLSRKVSSNSPLLSLSSLALHKHSLALAFTSAALAAGTVYPAALVSTVTGGHLTVDAEL</sequence>
<accession>A0ABW0H370</accession>
<evidence type="ECO:0000256" key="1">
    <source>
        <dbReference type="SAM" id="MobiDB-lite"/>
    </source>
</evidence>
<proteinExistence type="predicted"/>